<evidence type="ECO:0000259" key="1">
    <source>
        <dbReference type="PROSITE" id="PS50995"/>
    </source>
</evidence>
<proteinExistence type="predicted"/>
<name>A0A1G9PJR7_9ACTN</name>
<dbReference type="SMART" id="SM00347">
    <property type="entry name" value="HTH_MARR"/>
    <property type="match status" value="1"/>
</dbReference>
<dbReference type="Proteomes" id="UP000198683">
    <property type="component" value="Unassembled WGS sequence"/>
</dbReference>
<keyword evidence="2" id="KW-0238">DNA-binding</keyword>
<dbReference type="SUPFAM" id="SSF46785">
    <property type="entry name" value="Winged helix' DNA-binding domain"/>
    <property type="match status" value="1"/>
</dbReference>
<dbReference type="Pfam" id="PF12802">
    <property type="entry name" value="MarR_2"/>
    <property type="match status" value="1"/>
</dbReference>
<dbReference type="GO" id="GO:0003700">
    <property type="term" value="F:DNA-binding transcription factor activity"/>
    <property type="evidence" value="ECO:0007669"/>
    <property type="project" value="InterPro"/>
</dbReference>
<dbReference type="AlphaFoldDB" id="A0A1G9PJR7"/>
<keyword evidence="3" id="KW-1185">Reference proteome</keyword>
<sequence>MGWEQDLGEADRMWRTYIEMAKHLNSHLQQHLQREYDLSAADFEVLVRLTESKRREMPVAELAAATQWEKSRLSHQLTRMVQRGLVERVDTDDRRYPDVRLTDKGYAAINQAVPEHTKMVHALFIDVLGHERLAGFAEACADVLRTLDEHREHDCPL</sequence>
<dbReference type="InterPro" id="IPR036390">
    <property type="entry name" value="WH_DNA-bd_sf"/>
</dbReference>
<accession>A0A1G9PJR7</accession>
<dbReference type="PROSITE" id="PS50995">
    <property type="entry name" value="HTH_MARR_2"/>
    <property type="match status" value="1"/>
</dbReference>
<dbReference type="InterPro" id="IPR000835">
    <property type="entry name" value="HTH_MarR-typ"/>
</dbReference>
<protein>
    <submittedName>
        <fullName evidence="2">DNA-binding transcriptional regulator, MarR family</fullName>
    </submittedName>
</protein>
<dbReference type="OrthoDB" id="3821431at2"/>
<gene>
    <name evidence="2" type="ORF">SAMN05421874_13460</name>
</gene>
<evidence type="ECO:0000313" key="3">
    <source>
        <dbReference type="Proteomes" id="UP000198683"/>
    </source>
</evidence>
<organism evidence="2 3">
    <name type="scientific">Nonomuraea maritima</name>
    <dbReference type="NCBI Taxonomy" id="683260"/>
    <lineage>
        <taxon>Bacteria</taxon>
        <taxon>Bacillati</taxon>
        <taxon>Actinomycetota</taxon>
        <taxon>Actinomycetes</taxon>
        <taxon>Streptosporangiales</taxon>
        <taxon>Streptosporangiaceae</taxon>
        <taxon>Nonomuraea</taxon>
    </lineage>
</organism>
<feature type="domain" description="HTH marR-type" evidence="1">
    <location>
        <begin position="10"/>
        <end position="145"/>
    </location>
</feature>
<dbReference type="EMBL" id="FNFB01000034">
    <property type="protein sequence ID" value="SDL98365.1"/>
    <property type="molecule type" value="Genomic_DNA"/>
</dbReference>
<dbReference type="Gene3D" id="1.10.10.10">
    <property type="entry name" value="Winged helix-like DNA-binding domain superfamily/Winged helix DNA-binding domain"/>
    <property type="match status" value="1"/>
</dbReference>
<dbReference type="RefSeq" id="WP_090773226.1">
    <property type="nucleotide sequence ID" value="NZ_FNFB01000034.1"/>
</dbReference>
<dbReference type="InterPro" id="IPR039422">
    <property type="entry name" value="MarR/SlyA-like"/>
</dbReference>
<dbReference type="PANTHER" id="PTHR33164">
    <property type="entry name" value="TRANSCRIPTIONAL REGULATOR, MARR FAMILY"/>
    <property type="match status" value="1"/>
</dbReference>
<dbReference type="PANTHER" id="PTHR33164:SF99">
    <property type="entry name" value="MARR FAMILY REGULATORY PROTEIN"/>
    <property type="match status" value="1"/>
</dbReference>
<dbReference type="GO" id="GO:0006950">
    <property type="term" value="P:response to stress"/>
    <property type="evidence" value="ECO:0007669"/>
    <property type="project" value="TreeGrafter"/>
</dbReference>
<reference evidence="2 3" key="1">
    <citation type="submission" date="2016-10" db="EMBL/GenBank/DDBJ databases">
        <authorList>
            <person name="de Groot N.N."/>
        </authorList>
    </citation>
    <scope>NUCLEOTIDE SEQUENCE [LARGE SCALE GENOMIC DNA]</scope>
    <source>
        <strain evidence="2 3">CGMCC 4.5681</strain>
    </source>
</reference>
<evidence type="ECO:0000313" key="2">
    <source>
        <dbReference type="EMBL" id="SDL98365.1"/>
    </source>
</evidence>
<dbReference type="STRING" id="683260.SAMN05421874_13460"/>
<dbReference type="GO" id="GO:0003677">
    <property type="term" value="F:DNA binding"/>
    <property type="evidence" value="ECO:0007669"/>
    <property type="project" value="UniProtKB-KW"/>
</dbReference>
<dbReference type="InterPro" id="IPR036388">
    <property type="entry name" value="WH-like_DNA-bd_sf"/>
</dbReference>